<dbReference type="GO" id="GO:0007200">
    <property type="term" value="P:phospholipase C-activating G protein-coupled receptor signaling pathway"/>
    <property type="evidence" value="ECO:0007669"/>
    <property type="project" value="TreeGrafter"/>
</dbReference>
<evidence type="ECO:0000313" key="2">
    <source>
        <dbReference type="EMBL" id="VDM65817.1"/>
    </source>
</evidence>
<dbReference type="SUPFAM" id="SSF56112">
    <property type="entry name" value="Protein kinase-like (PK-like)"/>
    <property type="match status" value="1"/>
</dbReference>
<dbReference type="Gene3D" id="1.10.510.10">
    <property type="entry name" value="Transferase(Phosphotransferase) domain 1"/>
    <property type="match status" value="1"/>
</dbReference>
<dbReference type="EMBL" id="UYYB01001467">
    <property type="protein sequence ID" value="VDM65817.1"/>
    <property type="molecule type" value="Genomic_DNA"/>
</dbReference>
<dbReference type="InterPro" id="IPR011009">
    <property type="entry name" value="Kinase-like_dom_sf"/>
</dbReference>
<evidence type="ECO:0000259" key="1">
    <source>
        <dbReference type="PROSITE" id="PS50011"/>
    </source>
</evidence>
<dbReference type="GO" id="GO:0035556">
    <property type="term" value="P:intracellular signal transduction"/>
    <property type="evidence" value="ECO:0007669"/>
    <property type="project" value="TreeGrafter"/>
</dbReference>
<reference evidence="2 3" key="1">
    <citation type="submission" date="2018-11" db="EMBL/GenBank/DDBJ databases">
        <authorList>
            <consortium name="Pathogen Informatics"/>
        </authorList>
    </citation>
    <scope>NUCLEOTIDE SEQUENCE [LARGE SCALE GENOMIC DNA]</scope>
</reference>
<dbReference type="InterPro" id="IPR008271">
    <property type="entry name" value="Ser/Thr_kinase_AS"/>
</dbReference>
<accession>A0A3P7IMT7</accession>
<protein>
    <recommendedName>
        <fullName evidence="1">Protein kinase domain-containing protein</fullName>
    </recommendedName>
</protein>
<dbReference type="GO" id="GO:0005829">
    <property type="term" value="C:cytosol"/>
    <property type="evidence" value="ECO:0007669"/>
    <property type="project" value="TreeGrafter"/>
</dbReference>
<proteinExistence type="predicted"/>
<sequence>MSVQPIELMVVIPKERFSKKSNGVESMRAEVAILQRVNHSGIVRLEFMCETKDKIFVVMEKLNGDMLELILSQAAGRLDERATRFLLVQILSALKYLHKQGIAHCDLKPENVLLSELNTNFPQTKICDFGYARFIPESQFRKTIVGTPAYLPPEVLLRQGYNKSLDMWSVGVIIYVTLSGTFPFNEGDEVMNELEKLKILLTIIPSVTKYAFSKSNRFYFTIY</sequence>
<organism evidence="2 3">
    <name type="scientific">Strongylus vulgaris</name>
    <name type="common">Blood worm</name>
    <dbReference type="NCBI Taxonomy" id="40348"/>
    <lineage>
        <taxon>Eukaryota</taxon>
        <taxon>Metazoa</taxon>
        <taxon>Ecdysozoa</taxon>
        <taxon>Nematoda</taxon>
        <taxon>Chromadorea</taxon>
        <taxon>Rhabditida</taxon>
        <taxon>Rhabditina</taxon>
        <taxon>Rhabditomorpha</taxon>
        <taxon>Strongyloidea</taxon>
        <taxon>Strongylidae</taxon>
        <taxon>Strongylus</taxon>
    </lineage>
</organism>
<dbReference type="GO" id="GO:0004674">
    <property type="term" value="F:protein serine/threonine kinase activity"/>
    <property type="evidence" value="ECO:0007669"/>
    <property type="project" value="UniProtKB-KW"/>
</dbReference>
<dbReference type="Proteomes" id="UP000270094">
    <property type="component" value="Unassembled WGS sequence"/>
</dbReference>
<dbReference type="SMART" id="SM00220">
    <property type="entry name" value="S_TKc"/>
    <property type="match status" value="1"/>
</dbReference>
<name>A0A3P7IMT7_STRVU</name>
<evidence type="ECO:0000313" key="3">
    <source>
        <dbReference type="Proteomes" id="UP000270094"/>
    </source>
</evidence>
<dbReference type="OrthoDB" id="10252171at2759"/>
<dbReference type="PANTHER" id="PTHR22968">
    <property type="entry name" value="PROTEIN KINASE C, MU"/>
    <property type="match status" value="1"/>
</dbReference>
<feature type="domain" description="Protein kinase" evidence="1">
    <location>
        <begin position="1"/>
        <end position="223"/>
    </location>
</feature>
<dbReference type="AlphaFoldDB" id="A0A3P7IMT7"/>
<dbReference type="PANTHER" id="PTHR22968:SF15">
    <property type="entry name" value="SERINE_THREONINE-PROTEIN KINASE DKF-1"/>
    <property type="match status" value="1"/>
</dbReference>
<dbReference type="GO" id="GO:0008270">
    <property type="term" value="F:zinc ion binding"/>
    <property type="evidence" value="ECO:0007669"/>
    <property type="project" value="UniProtKB-KW"/>
</dbReference>
<dbReference type="Pfam" id="PF00069">
    <property type="entry name" value="Pkinase"/>
    <property type="match status" value="1"/>
</dbReference>
<gene>
    <name evidence="2" type="ORF">SVUK_LOCUS815</name>
</gene>
<keyword evidence="3" id="KW-1185">Reference proteome</keyword>
<dbReference type="PIRSF" id="PIRSF000654">
    <property type="entry name" value="Integrin-linked_kinase"/>
    <property type="match status" value="1"/>
</dbReference>
<dbReference type="GO" id="GO:0005524">
    <property type="term" value="F:ATP binding"/>
    <property type="evidence" value="ECO:0007669"/>
    <property type="project" value="InterPro"/>
</dbReference>
<dbReference type="PROSITE" id="PS50011">
    <property type="entry name" value="PROTEIN_KINASE_DOM"/>
    <property type="match status" value="1"/>
</dbReference>
<dbReference type="PROSITE" id="PS00108">
    <property type="entry name" value="PROTEIN_KINASE_ST"/>
    <property type="match status" value="1"/>
</dbReference>
<dbReference type="InterPro" id="IPR000719">
    <property type="entry name" value="Prot_kinase_dom"/>
</dbReference>